<dbReference type="EMBL" id="OV121139">
    <property type="protein sequence ID" value="CAH0563106.1"/>
    <property type="molecule type" value="Genomic_DNA"/>
</dbReference>
<dbReference type="AlphaFoldDB" id="A0A9P0BHX1"/>
<dbReference type="OrthoDB" id="6752614at2759"/>
<proteinExistence type="predicted"/>
<evidence type="ECO:0000313" key="2">
    <source>
        <dbReference type="Proteomes" id="UP001154078"/>
    </source>
</evidence>
<dbReference type="Gene3D" id="3.30.420.10">
    <property type="entry name" value="Ribonuclease H-like superfamily/Ribonuclease H"/>
    <property type="match status" value="1"/>
</dbReference>
<name>A0A9P0BHX1_BRAAE</name>
<dbReference type="PANTHER" id="PTHR47326">
    <property type="entry name" value="TRANSPOSABLE ELEMENT TC3 TRANSPOSASE-LIKE PROTEIN"/>
    <property type="match status" value="1"/>
</dbReference>
<evidence type="ECO:0000313" key="1">
    <source>
        <dbReference type="EMBL" id="CAH0563106.1"/>
    </source>
</evidence>
<evidence type="ECO:0008006" key="3">
    <source>
        <dbReference type="Google" id="ProtNLM"/>
    </source>
</evidence>
<dbReference type="PANTHER" id="PTHR47326:SF1">
    <property type="entry name" value="HTH PSQ-TYPE DOMAIN-CONTAINING PROTEIN"/>
    <property type="match status" value="1"/>
</dbReference>
<keyword evidence="2" id="KW-1185">Reference proteome</keyword>
<protein>
    <recommendedName>
        <fullName evidence="3">Transposase</fullName>
    </recommendedName>
</protein>
<sequence length="472" mass="54616">MRHLTETLRIEILMMIGYGDMCRSQQQVANVFNGKYPDLPPLSQANVSKIHAQFREYGHVKPLRRTPHFIDENVKVNILLAFQEDPTTSTRQVAQLIDGDSDRRLQFCEQMLHMLNRNVISSADILFSDESKFLLNGEVNRQNCRYWAEENPHWMRQSHTQRPQKINVWAGIVGDHVVGPIFIENLNGARYLYMLREQVVPTLAELFPNPLEPNLPNERIWLQQDGAPPHYALPVDRKKRFYRMASKITGSNTSRLFSMGISKNRVFKTQPANLDELRNRITGEIRNITPEVLNRVREQFHSRLLKCNIYKIEEQNIADGGRVVSAADYKPEVVGSNPTKATTYKLVRNLCFASNPSTKTYEELNNLLINHFSNKSVTWRERIKFMETQQNSGEPIADYHARLFSMASECNFSEGLELLVKLKFVTGLRDFKKVKENLEKNVDVAKKRECIAGEQEVHANGRRKFPRLSRMS</sequence>
<accession>A0A9P0BHX1</accession>
<dbReference type="InterPro" id="IPR036397">
    <property type="entry name" value="RNaseH_sf"/>
</dbReference>
<reference evidence="1" key="1">
    <citation type="submission" date="2021-12" db="EMBL/GenBank/DDBJ databases">
        <authorList>
            <person name="King R."/>
        </authorList>
    </citation>
    <scope>NUCLEOTIDE SEQUENCE</scope>
</reference>
<organism evidence="1 2">
    <name type="scientific">Brassicogethes aeneus</name>
    <name type="common">Rape pollen beetle</name>
    <name type="synonym">Meligethes aeneus</name>
    <dbReference type="NCBI Taxonomy" id="1431903"/>
    <lineage>
        <taxon>Eukaryota</taxon>
        <taxon>Metazoa</taxon>
        <taxon>Ecdysozoa</taxon>
        <taxon>Arthropoda</taxon>
        <taxon>Hexapoda</taxon>
        <taxon>Insecta</taxon>
        <taxon>Pterygota</taxon>
        <taxon>Neoptera</taxon>
        <taxon>Endopterygota</taxon>
        <taxon>Coleoptera</taxon>
        <taxon>Polyphaga</taxon>
        <taxon>Cucujiformia</taxon>
        <taxon>Nitidulidae</taxon>
        <taxon>Meligethinae</taxon>
        <taxon>Brassicogethes</taxon>
    </lineage>
</organism>
<dbReference type="Proteomes" id="UP001154078">
    <property type="component" value="Chromosome 8"/>
</dbReference>
<dbReference type="GO" id="GO:0003676">
    <property type="term" value="F:nucleic acid binding"/>
    <property type="evidence" value="ECO:0007669"/>
    <property type="project" value="InterPro"/>
</dbReference>
<gene>
    <name evidence="1" type="ORF">MELIAE_LOCUS12091</name>
</gene>